<keyword evidence="3" id="KW-1185">Reference proteome</keyword>
<evidence type="ECO:0000313" key="2">
    <source>
        <dbReference type="EMBL" id="KAK4547393.1"/>
    </source>
</evidence>
<comment type="caution">
    <text evidence="2">The sequence shown here is derived from an EMBL/GenBank/DDBJ whole genome shotgun (WGS) entry which is preliminary data.</text>
</comment>
<feature type="compositionally biased region" description="Polar residues" evidence="1">
    <location>
        <begin position="42"/>
        <end position="59"/>
    </location>
</feature>
<feature type="region of interest" description="Disordered" evidence="1">
    <location>
        <begin position="1"/>
        <end position="72"/>
    </location>
</feature>
<dbReference type="EMBL" id="JAVFHQ010000011">
    <property type="protein sequence ID" value="KAK4547393.1"/>
    <property type="molecule type" value="Genomic_DNA"/>
</dbReference>
<reference evidence="2 3" key="1">
    <citation type="submission" date="2021-11" db="EMBL/GenBank/DDBJ databases">
        <title>Black yeast isolated from Biological Soil Crust.</title>
        <authorList>
            <person name="Kurbessoian T."/>
        </authorList>
    </citation>
    <scope>NUCLEOTIDE SEQUENCE [LARGE SCALE GENOMIC DNA]</scope>
    <source>
        <strain evidence="2 3">CCFEE 5522</strain>
    </source>
</reference>
<dbReference type="Proteomes" id="UP001324427">
    <property type="component" value="Unassembled WGS sequence"/>
</dbReference>
<evidence type="ECO:0000313" key="3">
    <source>
        <dbReference type="Proteomes" id="UP001324427"/>
    </source>
</evidence>
<proteinExistence type="predicted"/>
<sequence>MALTTSAGLAPQTEHARSGVAITKSSSYTRAADAPVTPRGTAPQTQMYSPPSPATNRSATAGRRYNDPEVFEPYIAAPTTSIAYPTALTDADLKTPAGEVGSGAAGPPRTQQPRASYHANVVPFPTSAAPNAQGRPNNAAMTSWLSGVNAPYAPGYGQRRN</sequence>
<feature type="compositionally biased region" description="Polar residues" evidence="1">
    <location>
        <begin position="128"/>
        <end position="140"/>
    </location>
</feature>
<feature type="region of interest" description="Disordered" evidence="1">
    <location>
        <begin position="93"/>
        <end position="140"/>
    </location>
</feature>
<organism evidence="2 3">
    <name type="scientific">Oleoguttula mirabilis</name>
    <dbReference type="NCBI Taxonomy" id="1507867"/>
    <lineage>
        <taxon>Eukaryota</taxon>
        <taxon>Fungi</taxon>
        <taxon>Dikarya</taxon>
        <taxon>Ascomycota</taxon>
        <taxon>Pezizomycotina</taxon>
        <taxon>Dothideomycetes</taxon>
        <taxon>Dothideomycetidae</taxon>
        <taxon>Mycosphaerellales</taxon>
        <taxon>Teratosphaeriaceae</taxon>
        <taxon>Oleoguttula</taxon>
    </lineage>
</organism>
<name>A0AAV9JS95_9PEZI</name>
<accession>A0AAV9JS95</accession>
<gene>
    <name evidence="2" type="ORF">LTR36_001049</name>
</gene>
<dbReference type="AlphaFoldDB" id="A0AAV9JS95"/>
<evidence type="ECO:0000256" key="1">
    <source>
        <dbReference type="SAM" id="MobiDB-lite"/>
    </source>
</evidence>
<protein>
    <submittedName>
        <fullName evidence="2">Uncharacterized protein</fullName>
    </submittedName>
</protein>